<dbReference type="SUPFAM" id="SSF81301">
    <property type="entry name" value="Nucleotidyltransferase"/>
    <property type="match status" value="1"/>
</dbReference>
<dbReference type="SMART" id="SM00471">
    <property type="entry name" value="HDc"/>
    <property type="match status" value="1"/>
</dbReference>
<dbReference type="InterPro" id="IPR043519">
    <property type="entry name" value="NT_sf"/>
</dbReference>
<reference evidence="5" key="1">
    <citation type="submission" date="2020-10" db="EMBL/GenBank/DDBJ databases">
        <authorList>
            <person name="Gilroy R."/>
        </authorList>
    </citation>
    <scope>NUCLEOTIDE SEQUENCE</scope>
    <source>
        <strain evidence="5">CHK193-30670</strain>
    </source>
</reference>
<feature type="domain" description="RelA/SpoT" evidence="4">
    <location>
        <begin position="245"/>
        <end position="353"/>
    </location>
</feature>
<gene>
    <name evidence="5" type="ORF">IAB68_05130</name>
</gene>
<evidence type="ECO:0000259" key="3">
    <source>
        <dbReference type="SMART" id="SM00471"/>
    </source>
</evidence>
<dbReference type="EMBL" id="DVMT01000052">
    <property type="protein sequence ID" value="HIU40664.1"/>
    <property type="molecule type" value="Genomic_DNA"/>
</dbReference>
<comment type="pathway">
    <text evidence="1">Purine metabolism; ppGpp biosynthesis; ppGpp from GTP: step 1/2.</text>
</comment>
<dbReference type="Pfam" id="PF13328">
    <property type="entry name" value="HD_4"/>
    <property type="match status" value="1"/>
</dbReference>
<dbReference type="GO" id="GO:0005886">
    <property type="term" value="C:plasma membrane"/>
    <property type="evidence" value="ECO:0007669"/>
    <property type="project" value="TreeGrafter"/>
</dbReference>
<dbReference type="CDD" id="cd05399">
    <property type="entry name" value="NT_Rel-Spo_like"/>
    <property type="match status" value="1"/>
</dbReference>
<dbReference type="PANTHER" id="PTHR21262">
    <property type="entry name" value="GUANOSINE-3',5'-BIS DIPHOSPHATE 3'-PYROPHOSPHOHYDROLASE"/>
    <property type="match status" value="1"/>
</dbReference>
<dbReference type="Pfam" id="PF04607">
    <property type="entry name" value="RelA_SpoT"/>
    <property type="match status" value="1"/>
</dbReference>
<dbReference type="InterPro" id="IPR003607">
    <property type="entry name" value="HD/PDEase_dom"/>
</dbReference>
<dbReference type="PANTHER" id="PTHR21262:SF31">
    <property type="entry name" value="GTP PYROPHOSPHOKINASE"/>
    <property type="match status" value="1"/>
</dbReference>
<sequence length="370" mass="42331">MLDTKKYFSKLDNQFSKGYHEFINLIPNCKQFTSNEIAMIYKALYKAIKLHKGQKRKTGEPYVNHPIAAASILAIYGLDFETVSAALLHDTIEDTNYTLQECEKDFGSVITSLVDGVTKIGMDVNEPTHEKILNSARKDIRSVAVKLGDRLHNMHTLSALKPAKQIEIATETKDFYVPITRILGIYRLKDELQDLCLFYLDNESFLKYYNLREKLKQEDNKRLNDLGQNAQELLSKIGIGMRFNYRVKNVGGIYEEILNNKDIKDIDDLLAIKMIVNEPIMCYQALGIVNNLSKPIYGGVEDYIASPKSNGYKSLNTNVIYKDANIQTRIRTEDMQKTNDLGVFSDLDTNKQKNVTDQMKKELSKLSKKR</sequence>
<dbReference type="Gene3D" id="1.10.3210.10">
    <property type="entry name" value="Hypothetical protein af1432"/>
    <property type="match status" value="1"/>
</dbReference>
<evidence type="ECO:0000313" key="5">
    <source>
        <dbReference type="EMBL" id="HIU40664.1"/>
    </source>
</evidence>
<dbReference type="GO" id="GO:0015969">
    <property type="term" value="P:guanosine tetraphosphate metabolic process"/>
    <property type="evidence" value="ECO:0007669"/>
    <property type="project" value="InterPro"/>
</dbReference>
<proteinExistence type="inferred from homology"/>
<dbReference type="FunFam" id="1.10.3210.10:FF:000001">
    <property type="entry name" value="GTP pyrophosphokinase RelA"/>
    <property type="match status" value="1"/>
</dbReference>
<dbReference type="Proteomes" id="UP000824074">
    <property type="component" value="Unassembled WGS sequence"/>
</dbReference>
<evidence type="ECO:0000259" key="4">
    <source>
        <dbReference type="SMART" id="SM00954"/>
    </source>
</evidence>
<evidence type="ECO:0000313" key="6">
    <source>
        <dbReference type="Proteomes" id="UP000824074"/>
    </source>
</evidence>
<dbReference type="SMART" id="SM00954">
    <property type="entry name" value="RelA_SpoT"/>
    <property type="match status" value="1"/>
</dbReference>
<dbReference type="Gene3D" id="3.30.460.10">
    <property type="entry name" value="Beta Polymerase, domain 2"/>
    <property type="match status" value="1"/>
</dbReference>
<comment type="similarity">
    <text evidence="2">Belongs to the RelA/SpoT family.</text>
</comment>
<name>A0A9D1IRJ7_9FIRM</name>
<evidence type="ECO:0000256" key="1">
    <source>
        <dbReference type="ARBA" id="ARBA00004976"/>
    </source>
</evidence>
<comment type="caution">
    <text evidence="5">The sequence shown here is derived from an EMBL/GenBank/DDBJ whole genome shotgun (WGS) entry which is preliminary data.</text>
</comment>
<dbReference type="InterPro" id="IPR007685">
    <property type="entry name" value="RelA_SpoT"/>
</dbReference>
<protein>
    <submittedName>
        <fullName evidence="5">HD domain-containing protein</fullName>
    </submittedName>
</protein>
<dbReference type="AlphaFoldDB" id="A0A9D1IRJ7"/>
<feature type="domain" description="HD/PDEase" evidence="3">
    <location>
        <begin position="58"/>
        <end position="163"/>
    </location>
</feature>
<accession>A0A9D1IRJ7</accession>
<evidence type="ECO:0000256" key="2">
    <source>
        <dbReference type="ARBA" id="ARBA00007476"/>
    </source>
</evidence>
<organism evidence="5 6">
    <name type="scientific">Candidatus Aphodocola excrementigallinarum</name>
    <dbReference type="NCBI Taxonomy" id="2840670"/>
    <lineage>
        <taxon>Bacteria</taxon>
        <taxon>Bacillati</taxon>
        <taxon>Bacillota</taxon>
        <taxon>Bacilli</taxon>
        <taxon>Candidatus Aphodocola</taxon>
    </lineage>
</organism>
<reference evidence="5" key="2">
    <citation type="journal article" date="2021" name="PeerJ">
        <title>Extensive microbial diversity within the chicken gut microbiome revealed by metagenomics and culture.</title>
        <authorList>
            <person name="Gilroy R."/>
            <person name="Ravi A."/>
            <person name="Getino M."/>
            <person name="Pursley I."/>
            <person name="Horton D.L."/>
            <person name="Alikhan N.F."/>
            <person name="Baker D."/>
            <person name="Gharbi K."/>
            <person name="Hall N."/>
            <person name="Watson M."/>
            <person name="Adriaenssens E.M."/>
            <person name="Foster-Nyarko E."/>
            <person name="Jarju S."/>
            <person name="Secka A."/>
            <person name="Antonio M."/>
            <person name="Oren A."/>
            <person name="Chaudhuri R.R."/>
            <person name="La Ragione R."/>
            <person name="Hildebrand F."/>
            <person name="Pallen M.J."/>
        </authorList>
    </citation>
    <scope>NUCLEOTIDE SEQUENCE</scope>
    <source>
        <strain evidence="5">CHK193-30670</strain>
    </source>
</reference>
<dbReference type="SUPFAM" id="SSF109604">
    <property type="entry name" value="HD-domain/PDEase-like"/>
    <property type="match status" value="1"/>
</dbReference>